<name>A0A1Z2L4Q3_9ACTN</name>
<keyword evidence="2" id="KW-0723">Serine/threonine-protein kinase</keyword>
<dbReference type="RefSeq" id="WP_107421962.1">
    <property type="nucleotide sequence ID" value="NZ_CP021744.1"/>
</dbReference>
<gene>
    <name evidence="2" type="ORF">SMD11_3616</name>
</gene>
<reference evidence="2 3" key="1">
    <citation type="submission" date="2017-06" db="EMBL/GenBank/DDBJ databases">
        <title>Streptomyces albireticuli Genome sequencing and assembly.</title>
        <authorList>
            <person name="Wang Y."/>
            <person name="Du B."/>
            <person name="Ding Y."/>
            <person name="Liu H."/>
            <person name="Hou Q."/>
            <person name="Liu K."/>
            <person name="Yao L."/>
            <person name="Wang C."/>
        </authorList>
    </citation>
    <scope>NUCLEOTIDE SEQUENCE [LARGE SCALE GENOMIC DNA]</scope>
    <source>
        <strain evidence="2 3">MDJK11</strain>
    </source>
</reference>
<feature type="compositionally biased region" description="Low complexity" evidence="1">
    <location>
        <begin position="28"/>
        <end position="66"/>
    </location>
</feature>
<dbReference type="KEGG" id="salj:SMD11_3616"/>
<feature type="region of interest" description="Disordered" evidence="1">
    <location>
        <begin position="124"/>
        <end position="158"/>
    </location>
</feature>
<dbReference type="GO" id="GO:0004674">
    <property type="term" value="F:protein serine/threonine kinase activity"/>
    <property type="evidence" value="ECO:0007669"/>
    <property type="project" value="UniProtKB-KW"/>
</dbReference>
<sequence length="184" mass="18225">MVAGGLIAGGATVFLLKQGTGKDDARESASPSASAPRNPAGPGQATPRAATPPAGTSGPSTPAAGPVPQGFAGTWQTSFDSGSGANNRIITISRGPAADVTIQGSGTLDDGTSYTCRWHATASGDSGGTTSLSLGPSSVTQARPTSACQPGSASDLVMLPDGRMRRDFADSGTKDASLVYRRTG</sequence>
<feature type="compositionally biased region" description="Polar residues" evidence="1">
    <location>
        <begin position="74"/>
        <end position="87"/>
    </location>
</feature>
<evidence type="ECO:0000256" key="1">
    <source>
        <dbReference type="SAM" id="MobiDB-lite"/>
    </source>
</evidence>
<dbReference type="AlphaFoldDB" id="A0A1Z2L4Q3"/>
<accession>A0A1Z2L4Q3</accession>
<organism evidence="2 3">
    <name type="scientific">Streptomyces albireticuli</name>
    <dbReference type="NCBI Taxonomy" id="1940"/>
    <lineage>
        <taxon>Bacteria</taxon>
        <taxon>Bacillati</taxon>
        <taxon>Actinomycetota</taxon>
        <taxon>Actinomycetes</taxon>
        <taxon>Kitasatosporales</taxon>
        <taxon>Streptomycetaceae</taxon>
        <taxon>Streptomyces</taxon>
    </lineage>
</organism>
<dbReference type="Proteomes" id="UP000195755">
    <property type="component" value="Chromosome"/>
</dbReference>
<evidence type="ECO:0000313" key="2">
    <source>
        <dbReference type="EMBL" id="ARZ69248.1"/>
    </source>
</evidence>
<keyword evidence="2" id="KW-0808">Transferase</keyword>
<dbReference type="EMBL" id="CP021744">
    <property type="protein sequence ID" value="ARZ69248.1"/>
    <property type="molecule type" value="Genomic_DNA"/>
</dbReference>
<protein>
    <submittedName>
        <fullName evidence="2">Serine/threonine protein kinase</fullName>
    </submittedName>
</protein>
<feature type="compositionally biased region" description="Polar residues" evidence="1">
    <location>
        <begin position="141"/>
        <end position="152"/>
    </location>
</feature>
<keyword evidence="2" id="KW-0418">Kinase</keyword>
<feature type="compositionally biased region" description="Low complexity" evidence="1">
    <location>
        <begin position="124"/>
        <end position="140"/>
    </location>
</feature>
<proteinExistence type="predicted"/>
<feature type="region of interest" description="Disordered" evidence="1">
    <location>
        <begin position="19"/>
        <end position="87"/>
    </location>
</feature>
<evidence type="ECO:0000313" key="3">
    <source>
        <dbReference type="Proteomes" id="UP000195755"/>
    </source>
</evidence>